<comment type="caution">
    <text evidence="1">The sequence shown here is derived from an EMBL/GenBank/DDBJ whole genome shotgun (WGS) entry which is preliminary data.</text>
</comment>
<evidence type="ECO:0008006" key="3">
    <source>
        <dbReference type="Google" id="ProtNLM"/>
    </source>
</evidence>
<dbReference type="AlphaFoldDB" id="A0A7C9UX77"/>
<proteinExistence type="predicted"/>
<protein>
    <recommendedName>
        <fullName evidence="3">Ferredoxin</fullName>
    </recommendedName>
</protein>
<evidence type="ECO:0000313" key="2">
    <source>
        <dbReference type="Proteomes" id="UP000480684"/>
    </source>
</evidence>
<gene>
    <name evidence="1" type="ORF">G4223_00795</name>
</gene>
<name>A0A7C9UX77_9PROT</name>
<dbReference type="EMBL" id="JAAIYP010000004">
    <property type="protein sequence ID" value="NFV78654.1"/>
    <property type="molecule type" value="Genomic_DNA"/>
</dbReference>
<sequence>MTRYDDVAHAAAGFGLLARGGVVTPDFGTVVLIGTAGSAFWPYFQAARRDEADPLDHWSRRVMGDLAARFGARPLLPQDGPPFLPFQRWAMAAEAVYPSPMGVLVHPQYGLWHSYRGALAFDGPVAVPSRPDGANPCDSCADRPCAAACPVAAAVPYDVPKCKAYLEAGGECRGIGCLPRHACPLGRDYAYVPEQAAFHMEAFLKALWC</sequence>
<dbReference type="RefSeq" id="WP_163673787.1">
    <property type="nucleotide sequence ID" value="NZ_JAAIYP010000004.1"/>
</dbReference>
<evidence type="ECO:0000313" key="1">
    <source>
        <dbReference type="EMBL" id="NFV78654.1"/>
    </source>
</evidence>
<accession>A0A7C9UX77</accession>
<keyword evidence="2" id="KW-1185">Reference proteome</keyword>
<organism evidence="1 2">
    <name type="scientific">Magnetospirillum aberrantis SpK</name>
    <dbReference type="NCBI Taxonomy" id="908842"/>
    <lineage>
        <taxon>Bacteria</taxon>
        <taxon>Pseudomonadati</taxon>
        <taxon>Pseudomonadota</taxon>
        <taxon>Alphaproteobacteria</taxon>
        <taxon>Rhodospirillales</taxon>
        <taxon>Rhodospirillaceae</taxon>
        <taxon>Magnetospirillum</taxon>
    </lineage>
</organism>
<reference evidence="1 2" key="1">
    <citation type="submission" date="2020-02" db="EMBL/GenBank/DDBJ databases">
        <authorList>
            <person name="Dziuba M."/>
            <person name="Kuznetsov B."/>
            <person name="Mardanov A."/>
            <person name="Ravin N."/>
            <person name="Grouzdev D."/>
        </authorList>
    </citation>
    <scope>NUCLEOTIDE SEQUENCE [LARGE SCALE GENOMIC DNA]</scope>
    <source>
        <strain evidence="1 2">SpK</strain>
    </source>
</reference>
<dbReference type="Proteomes" id="UP000480684">
    <property type="component" value="Unassembled WGS sequence"/>
</dbReference>